<dbReference type="STRING" id="857087.Metme_0566"/>
<dbReference type="AlphaFoldDB" id="G0A378"/>
<evidence type="ECO:0000313" key="4">
    <source>
        <dbReference type="EMBL" id="AEF99010.1"/>
    </source>
</evidence>
<feature type="signal peptide" evidence="2">
    <location>
        <begin position="1"/>
        <end position="20"/>
    </location>
</feature>
<evidence type="ECO:0000256" key="1">
    <source>
        <dbReference type="SAM" id="Phobius"/>
    </source>
</evidence>
<keyword evidence="4" id="KW-0430">Lectin</keyword>
<dbReference type="SUPFAM" id="SSF56436">
    <property type="entry name" value="C-type lectin-like"/>
    <property type="match status" value="1"/>
</dbReference>
<reference key="2">
    <citation type="submission" date="2011-05" db="EMBL/GenBank/DDBJ databases">
        <title>Complete genome sequence of the aerobic marine methanotroph Methylomonas methanica MC09.</title>
        <authorList>
            <person name="Boden R."/>
            <person name="Cunliffe M."/>
            <person name="Scanlan J."/>
            <person name="Moussard H."/>
            <person name="Kits K.D."/>
            <person name="Klotz M."/>
            <person name="Jetten M."/>
            <person name="Vuilleumier S."/>
            <person name="Han J."/>
            <person name="Peters L."/>
            <person name="Mikhailova N."/>
            <person name="Teshima H."/>
            <person name="Tapia R."/>
            <person name="Kyrpides N."/>
            <person name="Ivanova N."/>
            <person name="Pagani I."/>
            <person name="Cheng J.-F."/>
            <person name="Goodwin L."/>
            <person name="Han C."/>
            <person name="Hauser L."/>
            <person name="Land M."/>
            <person name="Lapidus A."/>
            <person name="Lucas S."/>
            <person name="Pitluck S."/>
            <person name="Woyke T."/>
            <person name="Stein L.Y."/>
            <person name="Murrell C."/>
        </authorList>
    </citation>
    <scope>NUCLEOTIDE SEQUENCE</scope>
    <source>
        <strain>MC09</strain>
    </source>
</reference>
<keyword evidence="5" id="KW-1185">Reference proteome</keyword>
<dbReference type="PROSITE" id="PS50041">
    <property type="entry name" value="C_TYPE_LECTIN_2"/>
    <property type="match status" value="1"/>
</dbReference>
<organism evidence="4 5">
    <name type="scientific">Methylomonas methanica (strain DSM 25384 / MC09)</name>
    <dbReference type="NCBI Taxonomy" id="857087"/>
    <lineage>
        <taxon>Bacteria</taxon>
        <taxon>Pseudomonadati</taxon>
        <taxon>Pseudomonadota</taxon>
        <taxon>Gammaproteobacteria</taxon>
        <taxon>Methylococcales</taxon>
        <taxon>Methylococcaceae</taxon>
        <taxon>Methylomonas</taxon>
    </lineage>
</organism>
<keyword evidence="2" id="KW-0732">Signal</keyword>
<evidence type="ECO:0000256" key="2">
    <source>
        <dbReference type="SAM" id="SignalP"/>
    </source>
</evidence>
<accession>G0A378</accession>
<keyword evidence="1" id="KW-1133">Transmembrane helix</keyword>
<dbReference type="Gene3D" id="3.10.100.10">
    <property type="entry name" value="Mannose-Binding Protein A, subunit A"/>
    <property type="match status" value="1"/>
</dbReference>
<keyword evidence="1" id="KW-0812">Transmembrane</keyword>
<evidence type="ECO:0000313" key="5">
    <source>
        <dbReference type="Proteomes" id="UP000008888"/>
    </source>
</evidence>
<dbReference type="OrthoDB" id="7060801at2"/>
<dbReference type="KEGG" id="mmt:Metme_0566"/>
<evidence type="ECO:0000259" key="3">
    <source>
        <dbReference type="PROSITE" id="PS50041"/>
    </source>
</evidence>
<dbReference type="eggNOG" id="COG2304">
    <property type="taxonomic scope" value="Bacteria"/>
</dbReference>
<feature type="transmembrane region" description="Helical" evidence="1">
    <location>
        <begin position="185"/>
        <end position="203"/>
    </location>
</feature>
<dbReference type="RefSeq" id="WP_013817281.1">
    <property type="nucleotide sequence ID" value="NC_015572.1"/>
</dbReference>
<protein>
    <submittedName>
        <fullName evidence="4">C-type lectin domain protein</fullName>
    </submittedName>
</protein>
<proteinExistence type="predicted"/>
<reference evidence="5" key="3">
    <citation type="submission" date="2011-05" db="EMBL/GenBank/DDBJ databases">
        <title>Complete sequence of Methylomonas methanica MC09.</title>
        <authorList>
            <consortium name="US DOE Joint Genome Institute"/>
            <person name="Lucas S."/>
            <person name="Han J."/>
            <person name="Lapidus A."/>
            <person name="Cheng J.-F."/>
            <person name="Goodwin L."/>
            <person name="Pitluck S."/>
            <person name="Peters L."/>
            <person name="Mikhailova N."/>
            <person name="Teshima H."/>
            <person name="Han C."/>
            <person name="Tapia R."/>
            <person name="Land M."/>
            <person name="Hauser L."/>
            <person name="Kyrpides N."/>
            <person name="Ivanova N."/>
            <person name="Pagani I."/>
            <person name="Stein L."/>
            <person name="Woyke T."/>
        </authorList>
    </citation>
    <scope>NUCLEOTIDE SEQUENCE [LARGE SCALE GENOMIC DNA]</scope>
    <source>
        <strain evidence="5">MC09</strain>
    </source>
</reference>
<sequence>MLIKLLTALLLTTTSLPSLASPIFNAATGHYYELHTFTDDWRLDWNEAKVFAETLTYEGGNGYLATVTSQEEDDFLWNALGAQGSFLGGFDTSSYDSNLGKWQHQAWQWVTGEAFTYTNWIPGEPNHWQDGSSLTPDNEDYLMYWWQASGSWNDTNVDSSYLSDQGITYTARGFVVEYTPAFTPAVPLPHSVWLFASGLLLMIQRRRNRS</sequence>
<dbReference type="Proteomes" id="UP000008888">
    <property type="component" value="Chromosome"/>
</dbReference>
<feature type="domain" description="C-type lectin" evidence="3">
    <location>
        <begin position="27"/>
        <end position="156"/>
    </location>
</feature>
<name>G0A378_METMM</name>
<keyword evidence="1" id="KW-0472">Membrane</keyword>
<dbReference type="InterPro" id="IPR016186">
    <property type="entry name" value="C-type_lectin-like/link_sf"/>
</dbReference>
<dbReference type="GO" id="GO:0030246">
    <property type="term" value="F:carbohydrate binding"/>
    <property type="evidence" value="ECO:0007669"/>
    <property type="project" value="UniProtKB-KW"/>
</dbReference>
<gene>
    <name evidence="4" type="ordered locus">Metme_0566</name>
</gene>
<dbReference type="InterPro" id="IPR016187">
    <property type="entry name" value="CTDL_fold"/>
</dbReference>
<dbReference type="HOGENOM" id="CLU_1325215_0_0_6"/>
<dbReference type="InterPro" id="IPR001304">
    <property type="entry name" value="C-type_lectin-like"/>
</dbReference>
<dbReference type="EMBL" id="CP002738">
    <property type="protein sequence ID" value="AEF99010.1"/>
    <property type="molecule type" value="Genomic_DNA"/>
</dbReference>
<reference evidence="4 5" key="1">
    <citation type="journal article" date="2011" name="J. Bacteriol.">
        <title>Complete Genome Sequence of the Aerobic Marine Methanotroph Methylomonas methanica MC09.</title>
        <authorList>
            <person name="Boden R."/>
            <person name="Cunliffe M."/>
            <person name="Scanlan J."/>
            <person name="Moussard H."/>
            <person name="Kits K.D."/>
            <person name="Klotz M.G."/>
            <person name="Jetten M.S."/>
            <person name="Vuilleumier S."/>
            <person name="Han J."/>
            <person name="Peters L."/>
            <person name="Mikhailova N."/>
            <person name="Teshima H."/>
            <person name="Tapia R."/>
            <person name="Kyrpides N."/>
            <person name="Ivanova N."/>
            <person name="Pagani I."/>
            <person name="Cheng J.F."/>
            <person name="Goodwin L."/>
            <person name="Han C."/>
            <person name="Hauser L."/>
            <person name="Land M.L."/>
            <person name="Lapidus A."/>
            <person name="Lucas S."/>
            <person name="Pitluck S."/>
            <person name="Woyke T."/>
            <person name="Stein L."/>
            <person name="Murrell J.C."/>
        </authorList>
    </citation>
    <scope>NUCLEOTIDE SEQUENCE [LARGE SCALE GENOMIC DNA]</scope>
    <source>
        <strain evidence="4 5">MC09</strain>
    </source>
</reference>
<feature type="chain" id="PRO_5003396500" evidence="2">
    <location>
        <begin position="21"/>
        <end position="210"/>
    </location>
</feature>